<proteinExistence type="predicted"/>
<dbReference type="InterPro" id="IPR012677">
    <property type="entry name" value="Nucleotide-bd_a/b_plait_sf"/>
</dbReference>
<dbReference type="GO" id="GO:0019843">
    <property type="term" value="F:rRNA binding"/>
    <property type="evidence" value="ECO:0007669"/>
    <property type="project" value="TreeGrafter"/>
</dbReference>
<evidence type="ECO:0000313" key="6">
    <source>
        <dbReference type="Proteomes" id="UP000308199"/>
    </source>
</evidence>
<dbReference type="Proteomes" id="UP000308199">
    <property type="component" value="Unassembled WGS sequence"/>
</dbReference>
<feature type="compositionally biased region" description="Basic residues" evidence="3">
    <location>
        <begin position="7"/>
        <end position="23"/>
    </location>
</feature>
<feature type="region of interest" description="Disordered" evidence="3">
    <location>
        <begin position="210"/>
        <end position="313"/>
    </location>
</feature>
<feature type="compositionally biased region" description="Acidic residues" evidence="3">
    <location>
        <begin position="36"/>
        <end position="45"/>
    </location>
</feature>
<dbReference type="InterPro" id="IPR035979">
    <property type="entry name" value="RBD_domain_sf"/>
</dbReference>
<gene>
    <name evidence="5" type="ORF">EW145_g4151</name>
</gene>
<dbReference type="PANTHER" id="PTHR23236">
    <property type="entry name" value="EUKARYOTIC TRANSLATION INITIATION FACTOR 4B/4H"/>
    <property type="match status" value="1"/>
</dbReference>
<feature type="compositionally biased region" description="Low complexity" evidence="3">
    <location>
        <begin position="49"/>
        <end position="59"/>
    </location>
</feature>
<dbReference type="GO" id="GO:0042274">
    <property type="term" value="P:ribosomal small subunit biogenesis"/>
    <property type="evidence" value="ECO:0007669"/>
    <property type="project" value="TreeGrafter"/>
</dbReference>
<dbReference type="PROSITE" id="PS50102">
    <property type="entry name" value="RRM"/>
    <property type="match status" value="1"/>
</dbReference>
<reference evidence="5 6" key="1">
    <citation type="submission" date="2019-02" db="EMBL/GenBank/DDBJ databases">
        <title>Genome sequencing of the rare red list fungi Phellinidium pouzarii.</title>
        <authorList>
            <person name="Buettner E."/>
            <person name="Kellner H."/>
        </authorList>
    </citation>
    <scope>NUCLEOTIDE SEQUENCE [LARGE SCALE GENOMIC DNA]</scope>
    <source>
        <strain evidence="5 6">DSM 108285</strain>
    </source>
</reference>
<dbReference type="InterPro" id="IPR034228">
    <property type="entry name" value="Nop6_RRM"/>
</dbReference>
<feature type="compositionally biased region" description="Basic and acidic residues" evidence="3">
    <location>
        <begin position="65"/>
        <end position="94"/>
    </location>
</feature>
<feature type="region of interest" description="Disordered" evidence="3">
    <location>
        <begin position="1"/>
        <end position="110"/>
    </location>
</feature>
<dbReference type="GO" id="GO:0005730">
    <property type="term" value="C:nucleolus"/>
    <property type="evidence" value="ECO:0007669"/>
    <property type="project" value="TreeGrafter"/>
</dbReference>
<dbReference type="OrthoDB" id="167718at2759"/>
<evidence type="ECO:0000313" key="5">
    <source>
        <dbReference type="EMBL" id="THH06352.1"/>
    </source>
</evidence>
<feature type="domain" description="RRM" evidence="4">
    <location>
        <begin position="132"/>
        <end position="211"/>
    </location>
</feature>
<accession>A0A4S4L4K7</accession>
<feature type="compositionally biased region" description="Basic and acidic residues" evidence="3">
    <location>
        <begin position="216"/>
        <end position="228"/>
    </location>
</feature>
<evidence type="ECO:0000256" key="3">
    <source>
        <dbReference type="SAM" id="MobiDB-lite"/>
    </source>
</evidence>
<feature type="compositionally biased region" description="Polar residues" evidence="3">
    <location>
        <begin position="230"/>
        <end position="244"/>
    </location>
</feature>
<dbReference type="AlphaFoldDB" id="A0A4S4L4K7"/>
<dbReference type="PANTHER" id="PTHR23236:SF51">
    <property type="entry name" value="NUCLEOLAR PROTEIN 6"/>
    <property type="match status" value="1"/>
</dbReference>
<keyword evidence="1 2" id="KW-0694">RNA-binding</keyword>
<evidence type="ECO:0000259" key="4">
    <source>
        <dbReference type="PROSITE" id="PS50102"/>
    </source>
</evidence>
<organism evidence="5 6">
    <name type="scientific">Phellinidium pouzarii</name>
    <dbReference type="NCBI Taxonomy" id="167371"/>
    <lineage>
        <taxon>Eukaryota</taxon>
        <taxon>Fungi</taxon>
        <taxon>Dikarya</taxon>
        <taxon>Basidiomycota</taxon>
        <taxon>Agaricomycotina</taxon>
        <taxon>Agaricomycetes</taxon>
        <taxon>Hymenochaetales</taxon>
        <taxon>Hymenochaetaceae</taxon>
        <taxon>Phellinidium</taxon>
    </lineage>
</organism>
<evidence type="ECO:0000256" key="2">
    <source>
        <dbReference type="PROSITE-ProRule" id="PRU00176"/>
    </source>
</evidence>
<dbReference type="CDD" id="cd12400">
    <property type="entry name" value="RRM_Nop6"/>
    <property type="match status" value="1"/>
</dbReference>
<dbReference type="Gene3D" id="3.30.70.330">
    <property type="match status" value="1"/>
</dbReference>
<dbReference type="Pfam" id="PF00076">
    <property type="entry name" value="RRM_1"/>
    <property type="match status" value="1"/>
</dbReference>
<comment type="caution">
    <text evidence="5">The sequence shown here is derived from an EMBL/GenBank/DDBJ whole genome shotgun (WGS) entry which is preliminary data.</text>
</comment>
<feature type="compositionally biased region" description="Basic residues" evidence="3">
    <location>
        <begin position="284"/>
        <end position="299"/>
    </location>
</feature>
<protein>
    <recommendedName>
        <fullName evidence="4">RRM domain-containing protein</fullName>
    </recommendedName>
</protein>
<sequence>MLEIKLTKKQRKGLAFRQKKNGKGRPDPQDVPLGENQDDVLDEDTQPVTSSSNTQNRRSTAADAVVDRIEPDDQAAKGAADRVRSREAAEEPPKLKKQKRKAGENGDNDVNIAEDANAEQGAKAKEQQKARYILFVGNLKYTTSKEAILTHFAVCDPPPRVRLLTPKADSTAKSKGCAFLEFSHRNALQQALKLHQSELDSRRINVELTAGGGGKGENRIGKLKERNHGLATQRTKILQKQTDGATEPERPQRYSTTSGIADAPPTKRTWTVPEDGDDGTTHRGGQKHAKRRGEKKKGKGRDWGTGVNAIPVG</sequence>
<keyword evidence="6" id="KW-1185">Reference proteome</keyword>
<dbReference type="InterPro" id="IPR000504">
    <property type="entry name" value="RRM_dom"/>
</dbReference>
<evidence type="ECO:0000256" key="1">
    <source>
        <dbReference type="ARBA" id="ARBA00022884"/>
    </source>
</evidence>
<dbReference type="EMBL" id="SGPK01000201">
    <property type="protein sequence ID" value="THH06352.1"/>
    <property type="molecule type" value="Genomic_DNA"/>
</dbReference>
<dbReference type="SUPFAM" id="SSF54928">
    <property type="entry name" value="RNA-binding domain, RBD"/>
    <property type="match status" value="1"/>
</dbReference>
<dbReference type="SMART" id="SM00360">
    <property type="entry name" value="RRM"/>
    <property type="match status" value="1"/>
</dbReference>
<name>A0A4S4L4K7_9AGAM</name>